<reference evidence="2 3" key="1">
    <citation type="submission" date="2017-09" db="EMBL/GenBank/DDBJ databases">
        <title>Sequencing the genomes of two abundant thermophiles in Great Basin hot springs: Thermocrinis jamiesonii and novel Chloroflexi Thermoflexus hugenholtzii.</title>
        <authorList>
            <person name="Hedlund B."/>
        </authorList>
    </citation>
    <scope>NUCLEOTIDE SEQUENCE [LARGE SCALE GENOMIC DNA]</scope>
    <source>
        <strain evidence="2 3">G233</strain>
    </source>
</reference>
<keyword evidence="1" id="KW-1133">Transmembrane helix</keyword>
<protein>
    <submittedName>
        <fullName evidence="2">Uncharacterized protein</fullName>
    </submittedName>
</protein>
<organism evidence="2 3">
    <name type="scientific">Tepidiforma thermophila (strain KCTC 52669 / CGMCC 1.13589 / G233)</name>
    <dbReference type="NCBI Taxonomy" id="2761530"/>
    <lineage>
        <taxon>Bacteria</taxon>
        <taxon>Bacillati</taxon>
        <taxon>Chloroflexota</taxon>
        <taxon>Tepidiformia</taxon>
        <taxon>Tepidiformales</taxon>
        <taxon>Tepidiformaceae</taxon>
        <taxon>Tepidiforma</taxon>
    </lineage>
</organism>
<dbReference type="AlphaFoldDB" id="A0A2A9HCV4"/>
<name>A0A2A9HCV4_TEPT2</name>
<dbReference type="EMBL" id="PDJQ01000001">
    <property type="protein sequence ID" value="PFG73837.1"/>
    <property type="molecule type" value="Genomic_DNA"/>
</dbReference>
<keyword evidence="1" id="KW-0472">Membrane</keyword>
<keyword evidence="3" id="KW-1185">Reference proteome</keyword>
<dbReference type="Proteomes" id="UP000223071">
    <property type="component" value="Unassembled WGS sequence"/>
</dbReference>
<accession>A0A2A9HCV4</accession>
<feature type="transmembrane region" description="Helical" evidence="1">
    <location>
        <begin position="20"/>
        <end position="38"/>
    </location>
</feature>
<gene>
    <name evidence="2" type="ORF">A9A59_1043</name>
</gene>
<evidence type="ECO:0000256" key="1">
    <source>
        <dbReference type="SAM" id="Phobius"/>
    </source>
</evidence>
<dbReference type="RefSeq" id="WP_278286800.1">
    <property type="nucleotide sequence ID" value="NZ_PDJQ01000001.1"/>
</dbReference>
<keyword evidence="1" id="KW-0812">Transmembrane</keyword>
<sequence length="42" mass="4482">MRSHAAAFRATLWAVNGTRLVLLMVGGAAAIVLVFQALNQWG</sequence>
<evidence type="ECO:0000313" key="2">
    <source>
        <dbReference type="EMBL" id="PFG73837.1"/>
    </source>
</evidence>
<comment type="caution">
    <text evidence="2">The sequence shown here is derived from an EMBL/GenBank/DDBJ whole genome shotgun (WGS) entry which is preliminary data.</text>
</comment>
<proteinExistence type="predicted"/>
<evidence type="ECO:0000313" key="3">
    <source>
        <dbReference type="Proteomes" id="UP000223071"/>
    </source>
</evidence>